<sequence length="282" mass="31510">MPLSAETIAQHPAFLPSLSLYGERLAGVYQENQRLGANFGSQRRWLISQAALALYWGGHEGLTVNSLIEALKPFKVASPNTIRDYVDESLTYGFLRPDPERDSLRPRYFEPTRPVYVAIGQWLAANLMMLDAIDGQDRAAALAAHAEMIPVIQPRLALACLHDAAWREPPPRVALLQKSISGGLVMDNIIVMVGRERPEEGRYLIPALNAREMAKRILISRTHLQRILRKVVNVGAIGWSGRPFESAMWVDGAFIAEYCRWQAVKSHHLDEAFAFATGDLID</sequence>
<dbReference type="Proteomes" id="UP000307874">
    <property type="component" value="Unassembled WGS sequence"/>
</dbReference>
<name>A0A5C4JP90_9HYPH</name>
<evidence type="ECO:0000313" key="2">
    <source>
        <dbReference type="Proteomes" id="UP000307874"/>
    </source>
</evidence>
<dbReference type="EMBL" id="VCLB01000008">
    <property type="protein sequence ID" value="TNB47002.1"/>
    <property type="molecule type" value="Genomic_DNA"/>
</dbReference>
<dbReference type="RefSeq" id="WP_138749438.1">
    <property type="nucleotide sequence ID" value="NZ_VCLB01000008.1"/>
</dbReference>
<comment type="caution">
    <text evidence="1">The sequence shown here is derived from an EMBL/GenBank/DDBJ whole genome shotgun (WGS) entry which is preliminary data.</text>
</comment>
<organism evidence="1 2">
    <name type="scientific">Martelella lutilitoris</name>
    <dbReference type="NCBI Taxonomy" id="2583532"/>
    <lineage>
        <taxon>Bacteria</taxon>
        <taxon>Pseudomonadati</taxon>
        <taxon>Pseudomonadota</taxon>
        <taxon>Alphaproteobacteria</taxon>
        <taxon>Hyphomicrobiales</taxon>
        <taxon>Aurantimonadaceae</taxon>
        <taxon>Martelella</taxon>
    </lineage>
</organism>
<reference evidence="1 2" key="2">
    <citation type="submission" date="2019-06" db="EMBL/GenBank/DDBJ databases">
        <title>Martelella lutilitoris sp. nov., isolated from a tidal mudflat.</title>
        <authorList>
            <person name="Kim Y.-J."/>
        </authorList>
    </citation>
    <scope>NUCLEOTIDE SEQUENCE [LARGE SCALE GENOMIC DNA]</scope>
    <source>
        <strain evidence="1 2">GH2-6</strain>
    </source>
</reference>
<reference evidence="1 2" key="1">
    <citation type="submission" date="2019-05" db="EMBL/GenBank/DDBJ databases">
        <authorList>
            <person name="Lee S.D."/>
        </authorList>
    </citation>
    <scope>NUCLEOTIDE SEQUENCE [LARGE SCALE GENOMIC DNA]</scope>
    <source>
        <strain evidence="1 2">GH2-6</strain>
    </source>
</reference>
<evidence type="ECO:0000313" key="1">
    <source>
        <dbReference type="EMBL" id="TNB47002.1"/>
    </source>
</evidence>
<proteinExistence type="predicted"/>
<dbReference type="OrthoDB" id="7875733at2"/>
<gene>
    <name evidence="1" type="ORF">FF124_15760</name>
</gene>
<protein>
    <submittedName>
        <fullName evidence="1">Uncharacterized protein</fullName>
    </submittedName>
</protein>
<accession>A0A5C4JP90</accession>
<keyword evidence="2" id="KW-1185">Reference proteome</keyword>
<dbReference type="AlphaFoldDB" id="A0A5C4JP90"/>